<name>A0ABR5K7Q4_9GAMM</name>
<reference evidence="1 2" key="1">
    <citation type="submission" date="2015-09" db="EMBL/GenBank/DDBJ databases">
        <title>Draft genome sequence and assembly of Photorhabdus sp. VMG, a bacterial symbiont associated with Heterorhabditis zealandica.</title>
        <authorList>
            <person name="Naidoo S."/>
            <person name="Featherston J."/>
            <person name="Mothupi B."/>
            <person name="Gray V.M."/>
        </authorList>
    </citation>
    <scope>NUCLEOTIDE SEQUENCE [LARGE SCALE GENOMIC DNA]</scope>
    <source>
        <strain evidence="1 2">VMG</strain>
    </source>
</reference>
<gene>
    <name evidence="1" type="ORF">AM629_19395</name>
</gene>
<sequence>MDHPPSVQVAQSQMMTFAPHASIWTIGQASSAPACCLVVGVMTGLLNWMTTATALPVVATGVKNRLIYMAH</sequence>
<keyword evidence="2" id="KW-1185">Reference proteome</keyword>
<accession>A0ABR5K7Q4</accession>
<protein>
    <submittedName>
        <fullName evidence="1">Uncharacterized protein</fullName>
    </submittedName>
</protein>
<organism evidence="1 2">
    <name type="scientific">Photorhabdus heterorhabditis</name>
    <dbReference type="NCBI Taxonomy" id="880156"/>
    <lineage>
        <taxon>Bacteria</taxon>
        <taxon>Pseudomonadati</taxon>
        <taxon>Pseudomonadota</taxon>
        <taxon>Gammaproteobacteria</taxon>
        <taxon>Enterobacterales</taxon>
        <taxon>Morganellaceae</taxon>
        <taxon>Photorhabdus</taxon>
    </lineage>
</organism>
<evidence type="ECO:0000313" key="2">
    <source>
        <dbReference type="Proteomes" id="UP000037727"/>
    </source>
</evidence>
<dbReference type="EMBL" id="LJCS01000087">
    <property type="protein sequence ID" value="KOY60444.1"/>
    <property type="molecule type" value="Genomic_DNA"/>
</dbReference>
<comment type="caution">
    <text evidence="1">The sequence shown here is derived from an EMBL/GenBank/DDBJ whole genome shotgun (WGS) entry which is preliminary data.</text>
</comment>
<proteinExistence type="predicted"/>
<evidence type="ECO:0000313" key="1">
    <source>
        <dbReference type="EMBL" id="KOY60444.1"/>
    </source>
</evidence>
<dbReference type="Proteomes" id="UP000037727">
    <property type="component" value="Unassembled WGS sequence"/>
</dbReference>